<dbReference type="NCBIfam" id="TIGR00365">
    <property type="entry name" value="Grx4 family monothiol glutaredoxin"/>
    <property type="match status" value="1"/>
</dbReference>
<dbReference type="eggNOG" id="KOG0911">
    <property type="taxonomic scope" value="Eukaryota"/>
</dbReference>
<dbReference type="EMBL" id="AP006495">
    <property type="protein sequence ID" value="BAM81086.1"/>
    <property type="molecule type" value="Genomic_DNA"/>
</dbReference>
<dbReference type="AlphaFoldDB" id="M1UTG4"/>
<dbReference type="InterPro" id="IPR036249">
    <property type="entry name" value="Thioredoxin-like_sf"/>
</dbReference>
<accession>M1UTG4</accession>
<dbReference type="OrthoDB" id="415696at2759"/>
<dbReference type="HOGENOM" id="CLU_026126_3_1_1"/>
<organism evidence="9 10">
    <name type="scientific">Cyanidioschyzon merolae (strain NIES-3377 / 10D)</name>
    <name type="common">Unicellular red alga</name>
    <dbReference type="NCBI Taxonomy" id="280699"/>
    <lineage>
        <taxon>Eukaryota</taxon>
        <taxon>Rhodophyta</taxon>
        <taxon>Bangiophyceae</taxon>
        <taxon>Cyanidiales</taxon>
        <taxon>Cyanidiaceae</taxon>
        <taxon>Cyanidioschyzon</taxon>
    </lineage>
</organism>
<evidence type="ECO:0000259" key="8">
    <source>
        <dbReference type="Pfam" id="PF00462"/>
    </source>
</evidence>
<evidence type="ECO:0000256" key="6">
    <source>
        <dbReference type="ARBA" id="ARBA00068246"/>
    </source>
</evidence>
<evidence type="ECO:0000256" key="2">
    <source>
        <dbReference type="ARBA" id="ARBA00022723"/>
    </source>
</evidence>
<dbReference type="GO" id="GO:0051537">
    <property type="term" value="F:2 iron, 2 sulfur cluster binding"/>
    <property type="evidence" value="ECO:0007669"/>
    <property type="project" value="UniProtKB-KW"/>
</dbReference>
<dbReference type="Gene3D" id="3.40.30.10">
    <property type="entry name" value="Glutaredoxin"/>
    <property type="match status" value="1"/>
</dbReference>
<dbReference type="FunFam" id="3.40.30.10:FF:000005">
    <property type="entry name" value="Glutaredoxin 5"/>
    <property type="match status" value="1"/>
</dbReference>
<evidence type="ECO:0000256" key="5">
    <source>
        <dbReference type="ARBA" id="ARBA00023284"/>
    </source>
</evidence>
<dbReference type="Gramene" id="CMM250CT">
    <property type="protein sequence ID" value="CMM250CT"/>
    <property type="gene ID" value="CMM250C"/>
</dbReference>
<dbReference type="CDD" id="cd03028">
    <property type="entry name" value="GRX_PICOT_like"/>
    <property type="match status" value="1"/>
</dbReference>
<dbReference type="PROSITE" id="PS51354">
    <property type="entry name" value="GLUTAREDOXIN_2"/>
    <property type="match status" value="1"/>
</dbReference>
<name>M1UTG4_CYAM1</name>
<gene>
    <name evidence="9" type="ORF">CYME_CMM250C</name>
</gene>
<evidence type="ECO:0000256" key="7">
    <source>
        <dbReference type="SAM" id="MobiDB-lite"/>
    </source>
</evidence>
<protein>
    <recommendedName>
        <fullName evidence="6">Uncharacterized monothiol glutaredoxin ycf64</fullName>
    </recommendedName>
</protein>
<evidence type="ECO:0000313" key="10">
    <source>
        <dbReference type="Proteomes" id="UP000007014"/>
    </source>
</evidence>
<dbReference type="GeneID" id="16994878"/>
<dbReference type="InterPro" id="IPR002109">
    <property type="entry name" value="Glutaredoxin"/>
</dbReference>
<evidence type="ECO:0000256" key="1">
    <source>
        <dbReference type="ARBA" id="ARBA00022714"/>
    </source>
</evidence>
<keyword evidence="10" id="KW-1185">Reference proteome</keyword>
<reference evidence="9 10" key="2">
    <citation type="journal article" date="2007" name="BMC Biol.">
        <title>A 100%-complete sequence reveals unusually simple genomic features in the hot-spring red alga Cyanidioschyzon merolae.</title>
        <authorList>
            <person name="Nozaki H."/>
            <person name="Takano H."/>
            <person name="Misumi O."/>
            <person name="Terasawa K."/>
            <person name="Matsuzaki M."/>
            <person name="Maruyama S."/>
            <person name="Nishida K."/>
            <person name="Yagisawa F."/>
            <person name="Yoshida Y."/>
            <person name="Fujiwara T."/>
            <person name="Takio S."/>
            <person name="Tamura K."/>
            <person name="Chung S.J."/>
            <person name="Nakamura S."/>
            <person name="Kuroiwa H."/>
            <person name="Tanaka K."/>
            <person name="Sato N."/>
            <person name="Kuroiwa T."/>
        </authorList>
    </citation>
    <scope>NUCLEOTIDE SEQUENCE [LARGE SCALE GENOMIC DNA]</scope>
    <source>
        <strain evidence="9 10">10D</strain>
    </source>
</reference>
<proteinExistence type="predicted"/>
<keyword evidence="3" id="KW-0408">Iron</keyword>
<keyword evidence="5" id="KW-0676">Redox-active center</keyword>
<keyword evidence="1" id="KW-0001">2Fe-2S</keyword>
<reference evidence="9 10" key="1">
    <citation type="journal article" date="2004" name="Nature">
        <title>Genome sequence of the ultrasmall unicellular red alga Cyanidioschyzon merolae 10D.</title>
        <authorList>
            <person name="Matsuzaki M."/>
            <person name="Misumi O."/>
            <person name="Shin-i T."/>
            <person name="Maruyama S."/>
            <person name="Takahara M."/>
            <person name="Miyagishima S."/>
            <person name="Mori T."/>
            <person name="Nishida K."/>
            <person name="Yagisawa F."/>
            <person name="Nishida K."/>
            <person name="Yoshida Y."/>
            <person name="Nishimura Y."/>
            <person name="Nakao S."/>
            <person name="Kobayashi T."/>
            <person name="Momoyama Y."/>
            <person name="Higashiyama T."/>
            <person name="Minoda A."/>
            <person name="Sano M."/>
            <person name="Nomoto H."/>
            <person name="Oishi K."/>
            <person name="Hayashi H."/>
            <person name="Ohta F."/>
            <person name="Nishizaka S."/>
            <person name="Haga S."/>
            <person name="Miura S."/>
            <person name="Morishita T."/>
            <person name="Kabeya Y."/>
            <person name="Terasawa K."/>
            <person name="Suzuki Y."/>
            <person name="Ishii Y."/>
            <person name="Asakawa S."/>
            <person name="Takano H."/>
            <person name="Ohta N."/>
            <person name="Kuroiwa H."/>
            <person name="Tanaka K."/>
            <person name="Shimizu N."/>
            <person name="Sugano S."/>
            <person name="Sato N."/>
            <person name="Nozaki H."/>
            <person name="Ogasawara N."/>
            <person name="Kohara Y."/>
            <person name="Kuroiwa T."/>
        </authorList>
    </citation>
    <scope>NUCLEOTIDE SEQUENCE [LARGE SCALE GENOMIC DNA]</scope>
    <source>
        <strain evidence="9 10">10D</strain>
    </source>
</reference>
<dbReference type="InterPro" id="IPR004480">
    <property type="entry name" value="Monothiol_GRX-rel"/>
</dbReference>
<evidence type="ECO:0000313" key="9">
    <source>
        <dbReference type="EMBL" id="BAM81086.1"/>
    </source>
</evidence>
<dbReference type="InterPro" id="IPR033658">
    <property type="entry name" value="GRX_PICOT-like"/>
</dbReference>
<dbReference type="Proteomes" id="UP000007014">
    <property type="component" value="Chromosome 13"/>
</dbReference>
<dbReference type="STRING" id="280699.M1UTG4"/>
<dbReference type="GO" id="GO:0005759">
    <property type="term" value="C:mitochondrial matrix"/>
    <property type="evidence" value="ECO:0007669"/>
    <property type="project" value="TreeGrafter"/>
</dbReference>
<evidence type="ECO:0000256" key="3">
    <source>
        <dbReference type="ARBA" id="ARBA00023004"/>
    </source>
</evidence>
<dbReference type="PANTHER" id="PTHR10293:SF16">
    <property type="entry name" value="GLUTAREDOXIN-RELATED PROTEIN 5, MITOCHONDRIAL"/>
    <property type="match status" value="1"/>
</dbReference>
<evidence type="ECO:0000256" key="4">
    <source>
        <dbReference type="ARBA" id="ARBA00023014"/>
    </source>
</evidence>
<keyword evidence="2" id="KW-0479">Metal-binding</keyword>
<dbReference type="PANTHER" id="PTHR10293">
    <property type="entry name" value="GLUTAREDOXIN FAMILY MEMBER"/>
    <property type="match status" value="1"/>
</dbReference>
<dbReference type="SUPFAM" id="SSF52833">
    <property type="entry name" value="Thioredoxin-like"/>
    <property type="match status" value="1"/>
</dbReference>
<dbReference type="RefSeq" id="XP_005537122.1">
    <property type="nucleotide sequence ID" value="XM_005537065.1"/>
</dbReference>
<dbReference type="Pfam" id="PF00462">
    <property type="entry name" value="Glutaredoxin"/>
    <property type="match status" value="1"/>
</dbReference>
<feature type="region of interest" description="Disordered" evidence="7">
    <location>
        <begin position="68"/>
        <end position="91"/>
    </location>
</feature>
<keyword evidence="4" id="KW-0411">Iron-sulfur</keyword>
<dbReference type="OMA" id="CAFSKRM"/>
<dbReference type="KEGG" id="cme:CYME_CMM250C"/>
<dbReference type="GO" id="GO:0046872">
    <property type="term" value="F:metal ion binding"/>
    <property type="evidence" value="ECO:0007669"/>
    <property type="project" value="UniProtKB-KW"/>
</dbReference>
<feature type="compositionally biased region" description="Polar residues" evidence="7">
    <location>
        <begin position="68"/>
        <end position="89"/>
    </location>
</feature>
<feature type="domain" description="Glutaredoxin" evidence="8">
    <location>
        <begin position="109"/>
        <end position="173"/>
    </location>
</feature>
<sequence>MATKSFGVSGTKLLMGFVQLHRGAGQLETAWGRFRNFSAACSRQQHIVHHHGTFSPRARGLRLYSAISSQTPSGNSHPDFQPQRKQQPSDADWADVMERIERDVMSSKVVLYMKGEPEAPLCGFSYKAVSILKAMGVPFQSYNVLADPLLREAIKKYSQWPTIPQLFVDGEFIGGSDIMESMYRSGELKQILGVYGKAT</sequence>